<dbReference type="EMBL" id="NBSK02000004">
    <property type="protein sequence ID" value="KAJ0210527.1"/>
    <property type="molecule type" value="Genomic_DNA"/>
</dbReference>
<evidence type="ECO:0000313" key="1">
    <source>
        <dbReference type="EMBL" id="KAJ0210527.1"/>
    </source>
</evidence>
<gene>
    <name evidence="1" type="ORF">LSAT_V11C400164490</name>
</gene>
<evidence type="ECO:0000313" key="2">
    <source>
        <dbReference type="Proteomes" id="UP000235145"/>
    </source>
</evidence>
<reference evidence="1 2" key="1">
    <citation type="journal article" date="2017" name="Nat. Commun.">
        <title>Genome assembly with in vitro proximity ligation data and whole-genome triplication in lettuce.</title>
        <authorList>
            <person name="Reyes-Chin-Wo S."/>
            <person name="Wang Z."/>
            <person name="Yang X."/>
            <person name="Kozik A."/>
            <person name="Arikit S."/>
            <person name="Song C."/>
            <person name="Xia L."/>
            <person name="Froenicke L."/>
            <person name="Lavelle D.O."/>
            <person name="Truco M.J."/>
            <person name="Xia R."/>
            <person name="Zhu S."/>
            <person name="Xu C."/>
            <person name="Xu H."/>
            <person name="Xu X."/>
            <person name="Cox K."/>
            <person name="Korf I."/>
            <person name="Meyers B.C."/>
            <person name="Michelmore R.W."/>
        </authorList>
    </citation>
    <scope>NUCLEOTIDE SEQUENCE [LARGE SCALE GENOMIC DNA]</scope>
    <source>
        <strain evidence="2">cv. Salinas</strain>
        <tissue evidence="1">Seedlings</tissue>
    </source>
</reference>
<keyword evidence="2" id="KW-1185">Reference proteome</keyword>
<dbReference type="Proteomes" id="UP000235145">
    <property type="component" value="Unassembled WGS sequence"/>
</dbReference>
<name>A0A9R1XK22_LACSA</name>
<accession>A0A9R1XK22</accession>
<proteinExistence type="predicted"/>
<sequence length="237" mass="27077">MSLRPSRKLGDLFGAVNLKRKRLKRDNSTLWAKAIQCIHDLDGRHWSIFANRSRTGVWKNIVKRRHVLKNFNIDPNEIVYWNPIECQRIELASHVVCDGPFEWCKVIPFKVLCFIWRAKLGRISSTLALKLSHPKTANGGNVLGRRTSCMHHNKCKLAVVVGMVSPSKYDVVLGDKVPVYLVDDVIESQGKDRKENNITGYELTCLIEESVTKTEQNFYSRKRISRDSREISGVSGV</sequence>
<protein>
    <submittedName>
        <fullName evidence="1">Uncharacterized protein</fullName>
    </submittedName>
</protein>
<organism evidence="1 2">
    <name type="scientific">Lactuca sativa</name>
    <name type="common">Garden lettuce</name>
    <dbReference type="NCBI Taxonomy" id="4236"/>
    <lineage>
        <taxon>Eukaryota</taxon>
        <taxon>Viridiplantae</taxon>
        <taxon>Streptophyta</taxon>
        <taxon>Embryophyta</taxon>
        <taxon>Tracheophyta</taxon>
        <taxon>Spermatophyta</taxon>
        <taxon>Magnoliopsida</taxon>
        <taxon>eudicotyledons</taxon>
        <taxon>Gunneridae</taxon>
        <taxon>Pentapetalae</taxon>
        <taxon>asterids</taxon>
        <taxon>campanulids</taxon>
        <taxon>Asterales</taxon>
        <taxon>Asteraceae</taxon>
        <taxon>Cichorioideae</taxon>
        <taxon>Cichorieae</taxon>
        <taxon>Lactucinae</taxon>
        <taxon>Lactuca</taxon>
    </lineage>
</organism>
<dbReference type="AlphaFoldDB" id="A0A9R1XK22"/>
<comment type="caution">
    <text evidence="1">The sequence shown here is derived from an EMBL/GenBank/DDBJ whole genome shotgun (WGS) entry which is preliminary data.</text>
</comment>